<dbReference type="RefSeq" id="WP_409362567.1">
    <property type="nucleotide sequence ID" value="NZ_JACHLK010000007.1"/>
</dbReference>
<keyword evidence="6" id="KW-1185">Reference proteome</keyword>
<keyword evidence="3" id="KW-0804">Transcription</keyword>
<proteinExistence type="predicted"/>
<reference evidence="5 6" key="1">
    <citation type="submission" date="2020-08" db="EMBL/GenBank/DDBJ databases">
        <title>Functional genomics of gut bacteria from endangered species of beetles.</title>
        <authorList>
            <person name="Carlos-Shanley C."/>
        </authorList>
    </citation>
    <scope>NUCLEOTIDE SEQUENCE [LARGE SCALE GENOMIC DNA]</scope>
    <source>
        <strain evidence="5 6">S00198</strain>
    </source>
</reference>
<keyword evidence="1" id="KW-0805">Transcription regulation</keyword>
<dbReference type="EMBL" id="JACHLK010000007">
    <property type="protein sequence ID" value="MBB6561022.1"/>
    <property type="molecule type" value="Genomic_DNA"/>
</dbReference>
<accession>A0A7X0PGA5</accession>
<evidence type="ECO:0000256" key="3">
    <source>
        <dbReference type="ARBA" id="ARBA00023163"/>
    </source>
</evidence>
<dbReference type="SUPFAM" id="SSF46785">
    <property type="entry name" value="Winged helix' DNA-binding domain"/>
    <property type="match status" value="1"/>
</dbReference>
<dbReference type="InterPro" id="IPR036388">
    <property type="entry name" value="WH-like_DNA-bd_sf"/>
</dbReference>
<dbReference type="PROSITE" id="PS51118">
    <property type="entry name" value="HTH_HXLR"/>
    <property type="match status" value="1"/>
</dbReference>
<dbReference type="PANTHER" id="PTHR33204">
    <property type="entry name" value="TRANSCRIPTIONAL REGULATOR, MARR FAMILY"/>
    <property type="match status" value="1"/>
</dbReference>
<evidence type="ECO:0000256" key="2">
    <source>
        <dbReference type="ARBA" id="ARBA00023125"/>
    </source>
</evidence>
<evidence type="ECO:0000256" key="1">
    <source>
        <dbReference type="ARBA" id="ARBA00023015"/>
    </source>
</evidence>
<dbReference type="Gene3D" id="1.10.10.10">
    <property type="entry name" value="Winged helix-like DNA-binding domain superfamily/Winged helix DNA-binding domain"/>
    <property type="match status" value="1"/>
</dbReference>
<dbReference type="AlphaFoldDB" id="A0A7X0PGA5"/>
<dbReference type="Pfam" id="PF01638">
    <property type="entry name" value="HxlR"/>
    <property type="match status" value="1"/>
</dbReference>
<dbReference type="PANTHER" id="PTHR33204:SF37">
    <property type="entry name" value="HTH-TYPE TRANSCRIPTIONAL REGULATOR YODB"/>
    <property type="match status" value="1"/>
</dbReference>
<dbReference type="Proteomes" id="UP000575083">
    <property type="component" value="Unassembled WGS sequence"/>
</dbReference>
<keyword evidence="2 5" id="KW-0238">DNA-binding</keyword>
<dbReference type="GO" id="GO:0003677">
    <property type="term" value="F:DNA binding"/>
    <property type="evidence" value="ECO:0007669"/>
    <property type="project" value="UniProtKB-KW"/>
</dbReference>
<gene>
    <name evidence="5" type="ORF">HNP48_003710</name>
</gene>
<comment type="caution">
    <text evidence="5">The sequence shown here is derived from an EMBL/GenBank/DDBJ whole genome shotgun (WGS) entry which is preliminary data.</text>
</comment>
<evidence type="ECO:0000313" key="6">
    <source>
        <dbReference type="Proteomes" id="UP000575083"/>
    </source>
</evidence>
<name>A0A7X0PGA5_9BURK</name>
<feature type="domain" description="HTH hxlR-type" evidence="4">
    <location>
        <begin position="19"/>
        <end position="117"/>
    </location>
</feature>
<organism evidence="5 6">
    <name type="scientific">Acidovorax soli</name>
    <dbReference type="NCBI Taxonomy" id="592050"/>
    <lineage>
        <taxon>Bacteria</taxon>
        <taxon>Pseudomonadati</taxon>
        <taxon>Pseudomonadota</taxon>
        <taxon>Betaproteobacteria</taxon>
        <taxon>Burkholderiales</taxon>
        <taxon>Comamonadaceae</taxon>
        <taxon>Acidovorax</taxon>
    </lineage>
</organism>
<protein>
    <submittedName>
        <fullName evidence="5">DNA-binding HxlR family transcriptional regulator</fullName>
    </submittedName>
</protein>
<evidence type="ECO:0000259" key="4">
    <source>
        <dbReference type="PROSITE" id="PS51118"/>
    </source>
</evidence>
<sequence length="129" mass="14119">MTMLQGAAEGGANVLSQACPSRAALELVAGKWPLLVIPALAPGPLRNNELLRRVEGISQKVLSQTLRELARNGLVLREDHGTVPPHVEYRLSALGQSLSETLIALDRWAERHHDALRQAREDFDAAFLP</sequence>
<dbReference type="InterPro" id="IPR002577">
    <property type="entry name" value="HTH_HxlR"/>
</dbReference>
<evidence type="ECO:0000313" key="5">
    <source>
        <dbReference type="EMBL" id="MBB6561022.1"/>
    </source>
</evidence>
<dbReference type="InterPro" id="IPR036390">
    <property type="entry name" value="WH_DNA-bd_sf"/>
</dbReference>